<feature type="binding site" evidence="8">
    <location>
        <position position="76"/>
    </location>
    <ligand>
        <name>ATP</name>
        <dbReference type="ChEBI" id="CHEBI:30616"/>
    </ligand>
</feature>
<sequence length="392" mass="44762">MSSSSSNTCTPCSSSQSQEENIASVGDGERLPMSNYPLISRDDLILGERLGTGAYGSVYRGIWKNCSKEVAVAIKKVFMLEKEADILSKVRHRNIIQFFGVSHTSLDFFIVTEFAENGSLYDYVHKDCSNEIEFDQVLTWAIQIAQGVSYLHYEAPETIIHRDLKSKNVVLTSELVCKLCDFGTSKNLTHSCTAPSWGGTAAWMSPEIINQKEGITTATDVWSYGVVLWEMIAREIPYKGLTEFSIYSMIAQQGVTLVIPEECPLALSELMKNCWKVNPKDRYDMKQVLSALDCIKEDSNFTEQCGIFLKHKENWKCEIYKQLKQLNEKIDYAKKMEKLSKWELALKRREETQRELLENNLLIPDGDVTLWSELHVCNWIRKISATIRNLQF</sequence>
<dbReference type="PROSITE" id="PS00107">
    <property type="entry name" value="PROTEIN_KINASE_ATP"/>
    <property type="match status" value="1"/>
</dbReference>
<keyword evidence="3 8" id="KW-0547">Nucleotide-binding</keyword>
<dbReference type="Proteomes" id="UP000046393">
    <property type="component" value="Unplaced"/>
</dbReference>
<dbReference type="Gene3D" id="1.10.510.10">
    <property type="entry name" value="Transferase(Phosphotransferase) domain 1"/>
    <property type="match status" value="1"/>
</dbReference>
<evidence type="ECO:0000256" key="2">
    <source>
        <dbReference type="ARBA" id="ARBA00022679"/>
    </source>
</evidence>
<dbReference type="GO" id="GO:0006950">
    <property type="term" value="P:response to stress"/>
    <property type="evidence" value="ECO:0007669"/>
    <property type="project" value="UniProtKB-ARBA"/>
</dbReference>
<keyword evidence="2" id="KW-0808">Transferase</keyword>
<dbReference type="InterPro" id="IPR051681">
    <property type="entry name" value="Ser/Thr_Kinases-Pseudokinases"/>
</dbReference>
<keyword evidence="7" id="KW-0460">Magnesium</keyword>
<feature type="domain" description="Protein kinase" evidence="11">
    <location>
        <begin position="44"/>
        <end position="301"/>
    </location>
</feature>
<evidence type="ECO:0000256" key="6">
    <source>
        <dbReference type="PIRSR" id="PIRSR000615-1"/>
    </source>
</evidence>
<reference evidence="13" key="1">
    <citation type="submission" date="2017-02" db="UniProtKB">
        <authorList>
            <consortium name="WormBaseParasite"/>
        </authorList>
    </citation>
    <scope>IDENTIFICATION</scope>
</reference>
<evidence type="ECO:0000256" key="9">
    <source>
        <dbReference type="RuleBase" id="RU000304"/>
    </source>
</evidence>
<keyword evidence="12" id="KW-1185">Reference proteome</keyword>
<dbReference type="PANTHER" id="PTHR44329:SF288">
    <property type="entry name" value="MITOGEN-ACTIVATED PROTEIN KINASE KINASE KINASE 20"/>
    <property type="match status" value="1"/>
</dbReference>
<dbReference type="PIRSF" id="PIRSF000615">
    <property type="entry name" value="TyrPK_CSF1-R"/>
    <property type="match status" value="1"/>
</dbReference>
<keyword evidence="4" id="KW-0418">Kinase</keyword>
<keyword evidence="7" id="KW-0479">Metal-binding</keyword>
<dbReference type="AlphaFoldDB" id="A0A0N5AQD9"/>
<dbReference type="SUPFAM" id="SSF56112">
    <property type="entry name" value="Protein kinase-like (PK-like)"/>
    <property type="match status" value="1"/>
</dbReference>
<evidence type="ECO:0000313" key="13">
    <source>
        <dbReference type="WBParaSite" id="SMUV_0000689801-mRNA-1"/>
    </source>
</evidence>
<proteinExistence type="inferred from homology"/>
<dbReference type="SMART" id="SM00220">
    <property type="entry name" value="S_TKc"/>
    <property type="match status" value="1"/>
</dbReference>
<evidence type="ECO:0000256" key="3">
    <source>
        <dbReference type="ARBA" id="ARBA00022741"/>
    </source>
</evidence>
<dbReference type="InterPro" id="IPR008271">
    <property type="entry name" value="Ser/Thr_kinase_AS"/>
</dbReference>
<organism evidence="12 13">
    <name type="scientific">Syphacia muris</name>
    <dbReference type="NCBI Taxonomy" id="451379"/>
    <lineage>
        <taxon>Eukaryota</taxon>
        <taxon>Metazoa</taxon>
        <taxon>Ecdysozoa</taxon>
        <taxon>Nematoda</taxon>
        <taxon>Chromadorea</taxon>
        <taxon>Rhabditida</taxon>
        <taxon>Spirurina</taxon>
        <taxon>Oxyuridomorpha</taxon>
        <taxon>Oxyuroidea</taxon>
        <taxon>Oxyuridae</taxon>
        <taxon>Syphacia</taxon>
    </lineage>
</organism>
<evidence type="ECO:0000313" key="12">
    <source>
        <dbReference type="Proteomes" id="UP000046393"/>
    </source>
</evidence>
<dbReference type="InterPro" id="IPR017441">
    <property type="entry name" value="Protein_kinase_ATP_BS"/>
</dbReference>
<feature type="binding site" evidence="7">
    <location>
        <position position="168"/>
    </location>
    <ligand>
        <name>Mg(2+)</name>
        <dbReference type="ChEBI" id="CHEBI:18420"/>
    </ligand>
</feature>
<dbReference type="GO" id="GO:0004674">
    <property type="term" value="F:protein serine/threonine kinase activity"/>
    <property type="evidence" value="ECO:0007669"/>
    <property type="project" value="UniProtKB-KW"/>
</dbReference>
<comment type="similarity">
    <text evidence="9">Belongs to the protein kinase superfamily.</text>
</comment>
<dbReference type="WBParaSite" id="SMUV_0000689801-mRNA-1">
    <property type="protein sequence ID" value="SMUV_0000689801-mRNA-1"/>
    <property type="gene ID" value="SMUV_0000689801"/>
</dbReference>
<dbReference type="InterPro" id="IPR001245">
    <property type="entry name" value="Ser-Thr/Tyr_kinase_cat_dom"/>
</dbReference>
<keyword evidence="5 8" id="KW-0067">ATP-binding</keyword>
<dbReference type="PRINTS" id="PR00109">
    <property type="entry name" value="TYRKINASE"/>
</dbReference>
<dbReference type="Pfam" id="PF07714">
    <property type="entry name" value="PK_Tyr_Ser-Thr"/>
    <property type="match status" value="1"/>
</dbReference>
<evidence type="ECO:0000256" key="8">
    <source>
        <dbReference type="PROSITE-ProRule" id="PRU10141"/>
    </source>
</evidence>
<name>A0A0N5AQD9_9BILA</name>
<evidence type="ECO:0000259" key="11">
    <source>
        <dbReference type="PROSITE" id="PS50011"/>
    </source>
</evidence>
<keyword evidence="1 9" id="KW-0723">Serine/threonine-protein kinase</keyword>
<dbReference type="PROSITE" id="PS00108">
    <property type="entry name" value="PROTEIN_KINASE_ST"/>
    <property type="match status" value="1"/>
</dbReference>
<dbReference type="InterPro" id="IPR011009">
    <property type="entry name" value="Kinase-like_dom_sf"/>
</dbReference>
<feature type="active site" description="Proton acceptor" evidence="6">
    <location>
        <position position="163"/>
    </location>
</feature>
<feature type="binding site" evidence="7">
    <location>
        <position position="181"/>
    </location>
    <ligand>
        <name>Mg(2+)</name>
        <dbReference type="ChEBI" id="CHEBI:18420"/>
    </ligand>
</feature>
<evidence type="ECO:0000256" key="4">
    <source>
        <dbReference type="ARBA" id="ARBA00022777"/>
    </source>
</evidence>
<evidence type="ECO:0000256" key="7">
    <source>
        <dbReference type="PIRSR" id="PIRSR000615-3"/>
    </source>
</evidence>
<dbReference type="GO" id="GO:0046872">
    <property type="term" value="F:metal ion binding"/>
    <property type="evidence" value="ECO:0007669"/>
    <property type="project" value="UniProtKB-KW"/>
</dbReference>
<dbReference type="GO" id="GO:0005737">
    <property type="term" value="C:cytoplasm"/>
    <property type="evidence" value="ECO:0007669"/>
    <property type="project" value="TreeGrafter"/>
</dbReference>
<dbReference type="GO" id="GO:0005524">
    <property type="term" value="F:ATP binding"/>
    <property type="evidence" value="ECO:0007669"/>
    <property type="project" value="UniProtKB-UniRule"/>
</dbReference>
<accession>A0A0N5AQD9</accession>
<feature type="compositionally biased region" description="Low complexity" evidence="10">
    <location>
        <begin position="1"/>
        <end position="18"/>
    </location>
</feature>
<evidence type="ECO:0000256" key="5">
    <source>
        <dbReference type="ARBA" id="ARBA00022840"/>
    </source>
</evidence>
<dbReference type="InterPro" id="IPR000719">
    <property type="entry name" value="Prot_kinase_dom"/>
</dbReference>
<dbReference type="PROSITE" id="PS50011">
    <property type="entry name" value="PROTEIN_KINASE_DOM"/>
    <property type="match status" value="1"/>
</dbReference>
<dbReference type="STRING" id="451379.A0A0N5AQD9"/>
<dbReference type="Gene3D" id="3.30.200.20">
    <property type="entry name" value="Phosphorylase Kinase, domain 1"/>
    <property type="match status" value="1"/>
</dbReference>
<dbReference type="PANTHER" id="PTHR44329">
    <property type="entry name" value="SERINE/THREONINE-PROTEIN KINASE TNNI3K-RELATED"/>
    <property type="match status" value="1"/>
</dbReference>
<feature type="region of interest" description="Disordered" evidence="10">
    <location>
        <begin position="1"/>
        <end position="28"/>
    </location>
</feature>
<evidence type="ECO:0000256" key="10">
    <source>
        <dbReference type="SAM" id="MobiDB-lite"/>
    </source>
</evidence>
<protein>
    <submittedName>
        <fullName evidence="13">Protein kinase domain-containing protein</fullName>
    </submittedName>
</protein>
<evidence type="ECO:0000256" key="1">
    <source>
        <dbReference type="ARBA" id="ARBA00022527"/>
    </source>
</evidence>